<dbReference type="InterPro" id="IPR023753">
    <property type="entry name" value="FAD/NAD-binding_dom"/>
</dbReference>
<dbReference type="GO" id="GO:0016651">
    <property type="term" value="F:oxidoreductase activity, acting on NAD(P)H"/>
    <property type="evidence" value="ECO:0007669"/>
    <property type="project" value="TreeGrafter"/>
</dbReference>
<organism evidence="7 8">
    <name type="scientific">Gordonia polyisoprenivorans</name>
    <dbReference type="NCBI Taxonomy" id="84595"/>
    <lineage>
        <taxon>Bacteria</taxon>
        <taxon>Bacillati</taxon>
        <taxon>Actinomycetota</taxon>
        <taxon>Actinomycetes</taxon>
        <taxon>Mycobacteriales</taxon>
        <taxon>Gordoniaceae</taxon>
        <taxon>Gordonia</taxon>
    </lineage>
</organism>
<keyword evidence="2" id="KW-0285">Flavoprotein</keyword>
<dbReference type="Gene3D" id="3.30.390.30">
    <property type="match status" value="1"/>
</dbReference>
<reference evidence="7 8" key="1">
    <citation type="submission" date="2020-04" db="EMBL/GenBank/DDBJ databases">
        <title>MicrobeNet Type strains.</title>
        <authorList>
            <person name="Nicholson A.C."/>
        </authorList>
    </citation>
    <scope>NUCLEOTIDE SEQUENCE [LARGE SCALE GENOMIC DNA]</scope>
    <source>
        <strain evidence="7 8">ATCC BAA-14</strain>
    </source>
</reference>
<dbReference type="InterPro" id="IPR016156">
    <property type="entry name" value="FAD/NAD-linked_Rdtase_dimer_sf"/>
</dbReference>
<name>A0A846WIW4_9ACTN</name>
<evidence type="ECO:0000256" key="1">
    <source>
        <dbReference type="ARBA" id="ARBA00001974"/>
    </source>
</evidence>
<dbReference type="InterPro" id="IPR028202">
    <property type="entry name" value="Reductase_C"/>
</dbReference>
<dbReference type="Pfam" id="PF07992">
    <property type="entry name" value="Pyr_redox_2"/>
    <property type="match status" value="1"/>
</dbReference>
<dbReference type="RefSeq" id="WP_006373112.1">
    <property type="nucleotide sequence ID" value="NZ_JAAXPC010000003.1"/>
</dbReference>
<dbReference type="EMBL" id="JAAXPC010000003">
    <property type="protein sequence ID" value="NKY01468.1"/>
    <property type="molecule type" value="Genomic_DNA"/>
</dbReference>
<dbReference type="Pfam" id="PF14759">
    <property type="entry name" value="Reductase_C"/>
    <property type="match status" value="1"/>
</dbReference>
<keyword evidence="3" id="KW-0274">FAD</keyword>
<dbReference type="InterPro" id="IPR036188">
    <property type="entry name" value="FAD/NAD-bd_sf"/>
</dbReference>
<proteinExistence type="predicted"/>
<dbReference type="PANTHER" id="PTHR43557:SF2">
    <property type="entry name" value="RIESKE DOMAIN-CONTAINING PROTEIN-RELATED"/>
    <property type="match status" value="1"/>
</dbReference>
<dbReference type="PANTHER" id="PTHR43557">
    <property type="entry name" value="APOPTOSIS-INDUCING FACTOR 1"/>
    <property type="match status" value="1"/>
</dbReference>
<dbReference type="Proteomes" id="UP000563898">
    <property type="component" value="Unassembled WGS sequence"/>
</dbReference>
<feature type="domain" description="FAD/NAD(P)-binding" evidence="5">
    <location>
        <begin position="1"/>
        <end position="299"/>
    </location>
</feature>
<comment type="caution">
    <text evidence="7">The sequence shown here is derived from an EMBL/GenBank/DDBJ whole genome shotgun (WGS) entry which is preliminary data.</text>
</comment>
<dbReference type="SUPFAM" id="SSF55424">
    <property type="entry name" value="FAD/NAD-linked reductases, dimerisation (C-terminal) domain"/>
    <property type="match status" value="1"/>
</dbReference>
<evidence type="ECO:0000256" key="3">
    <source>
        <dbReference type="ARBA" id="ARBA00022827"/>
    </source>
</evidence>
<evidence type="ECO:0000313" key="7">
    <source>
        <dbReference type="EMBL" id="NKY01468.1"/>
    </source>
</evidence>
<dbReference type="InterPro" id="IPR050446">
    <property type="entry name" value="FAD-oxidoreductase/Apoptosis"/>
</dbReference>
<gene>
    <name evidence="7" type="ORF">HGA05_07780</name>
</gene>
<evidence type="ECO:0000259" key="6">
    <source>
        <dbReference type="Pfam" id="PF14759"/>
    </source>
</evidence>
<dbReference type="PRINTS" id="PR00368">
    <property type="entry name" value="FADPNR"/>
</dbReference>
<keyword evidence="4" id="KW-0560">Oxidoreductase</keyword>
<dbReference type="SUPFAM" id="SSF51905">
    <property type="entry name" value="FAD/NAD(P)-binding domain"/>
    <property type="match status" value="1"/>
</dbReference>
<sequence>MHVVIVGASVAGIRTVQALRAQGYGGRITVLGDELYPPYDKPPLSKEMLDPDADGSPVELVDAQTLEALSVDLRLGVRATAVDTDAKVVSTDSIGEIAYDTLVIATGMSPRTLPEADRFANVYTIRTVDDARALHAELSVGRRVVVIGAGFIGAEFASAARSHGVAVTLVEAQEAPLAAQLGASVGITLAELHSHNGVQIHTGVRCAGFTGDGRVTAVNLSDGHSLPADFVVVGIGASPAVDWLKSSGIELDNGIRCDATLRAKGCHDIYAAGDVAYREHPTYGEPMRIEHWTNANDHAAIIAADLLGAAPPRPTLPYVWSDQYGKRIQIVGRPAAGVPTIRTGTAVTGDLVVGYTDSHGVVVGALVVDNPRLLMKLRRAITAGADRAEVEAAVLATAPAGA</sequence>
<dbReference type="Gene3D" id="3.50.50.60">
    <property type="entry name" value="FAD/NAD(P)-binding domain"/>
    <property type="match status" value="2"/>
</dbReference>
<accession>A0A846WIW4</accession>
<feature type="domain" description="Reductase C-terminal" evidence="6">
    <location>
        <begin position="318"/>
        <end position="390"/>
    </location>
</feature>
<evidence type="ECO:0000313" key="8">
    <source>
        <dbReference type="Proteomes" id="UP000563898"/>
    </source>
</evidence>
<dbReference type="GO" id="GO:0005737">
    <property type="term" value="C:cytoplasm"/>
    <property type="evidence" value="ECO:0007669"/>
    <property type="project" value="TreeGrafter"/>
</dbReference>
<protein>
    <submittedName>
        <fullName evidence="7">FAD-dependent oxidoreductase</fullName>
    </submittedName>
</protein>
<evidence type="ECO:0000259" key="5">
    <source>
        <dbReference type="Pfam" id="PF07992"/>
    </source>
</evidence>
<comment type="cofactor">
    <cofactor evidence="1">
        <name>FAD</name>
        <dbReference type="ChEBI" id="CHEBI:57692"/>
    </cofactor>
</comment>
<evidence type="ECO:0000256" key="4">
    <source>
        <dbReference type="ARBA" id="ARBA00023002"/>
    </source>
</evidence>
<dbReference type="PRINTS" id="PR00411">
    <property type="entry name" value="PNDRDTASEI"/>
</dbReference>
<dbReference type="AlphaFoldDB" id="A0A846WIW4"/>
<evidence type="ECO:0000256" key="2">
    <source>
        <dbReference type="ARBA" id="ARBA00022630"/>
    </source>
</evidence>